<evidence type="ECO:0000313" key="1">
    <source>
        <dbReference type="EMBL" id="CAK8991242.1"/>
    </source>
</evidence>
<dbReference type="GO" id="GO:0004386">
    <property type="term" value="F:helicase activity"/>
    <property type="evidence" value="ECO:0007669"/>
    <property type="project" value="UniProtKB-KW"/>
</dbReference>
<evidence type="ECO:0000313" key="2">
    <source>
        <dbReference type="Proteomes" id="UP001642464"/>
    </source>
</evidence>
<keyword evidence="1" id="KW-0347">Helicase</keyword>
<gene>
    <name evidence="1" type="ORF">SCF082_LOCUS2575</name>
</gene>
<comment type="caution">
    <text evidence="1">The sequence shown here is derived from an EMBL/GenBank/DDBJ whole genome shotgun (WGS) entry which is preliminary data.</text>
</comment>
<protein>
    <submittedName>
        <fullName evidence="1">ATP-dependent DNA helicase RRM3</fullName>
    </submittedName>
</protein>
<keyword evidence="2" id="KW-1185">Reference proteome</keyword>
<proteinExistence type="predicted"/>
<organism evidence="1 2">
    <name type="scientific">Durusdinium trenchii</name>
    <dbReference type="NCBI Taxonomy" id="1381693"/>
    <lineage>
        <taxon>Eukaryota</taxon>
        <taxon>Sar</taxon>
        <taxon>Alveolata</taxon>
        <taxon>Dinophyceae</taxon>
        <taxon>Suessiales</taxon>
        <taxon>Symbiodiniaceae</taxon>
        <taxon>Durusdinium</taxon>
    </lineage>
</organism>
<keyword evidence="1" id="KW-0378">Hydrolase</keyword>
<feature type="non-terminal residue" evidence="1">
    <location>
        <position position="158"/>
    </location>
</feature>
<keyword evidence="1" id="KW-0547">Nucleotide-binding</keyword>
<dbReference type="EMBL" id="CAXAMM010001270">
    <property type="protein sequence ID" value="CAK8991242.1"/>
    <property type="molecule type" value="Genomic_DNA"/>
</dbReference>
<sequence length="158" mass="18113">MEKVSKNIRKLVAGEDYKIKEEGGEGWLPLGLGKPVQTYRHDWVIAFRRRPNVPVIFGAQGSKTTEEQAMRILVLYFPWVNDPAEASATVPFITDMWSAGMQDWKEALLTHARSIGFLTEEVKRMVMSFVFTYCLPRQMHSINGLEENSDNEDMTDEL</sequence>
<accession>A0ABP0HM43</accession>
<dbReference type="Proteomes" id="UP001642464">
    <property type="component" value="Unassembled WGS sequence"/>
</dbReference>
<name>A0ABP0HM43_9DINO</name>
<reference evidence="1 2" key="1">
    <citation type="submission" date="2024-02" db="EMBL/GenBank/DDBJ databases">
        <authorList>
            <person name="Chen Y."/>
            <person name="Shah S."/>
            <person name="Dougan E. K."/>
            <person name="Thang M."/>
            <person name="Chan C."/>
        </authorList>
    </citation>
    <scope>NUCLEOTIDE SEQUENCE [LARGE SCALE GENOMIC DNA]</scope>
</reference>
<keyword evidence="1" id="KW-0067">ATP-binding</keyword>